<accession>A0AAQ3RH27</accession>
<evidence type="ECO:0000313" key="4">
    <source>
        <dbReference type="Proteomes" id="UP001374535"/>
    </source>
</evidence>
<dbReference type="Proteomes" id="UP001374535">
    <property type="component" value="Chromosome 10"/>
</dbReference>
<keyword evidence="4" id="KW-1185">Reference proteome</keyword>
<dbReference type="AlphaFoldDB" id="A0AAQ3RH27"/>
<organism evidence="3 4">
    <name type="scientific">Vigna mungo</name>
    <name type="common">Black gram</name>
    <name type="synonym">Phaseolus mungo</name>
    <dbReference type="NCBI Taxonomy" id="3915"/>
    <lineage>
        <taxon>Eukaryota</taxon>
        <taxon>Viridiplantae</taxon>
        <taxon>Streptophyta</taxon>
        <taxon>Embryophyta</taxon>
        <taxon>Tracheophyta</taxon>
        <taxon>Spermatophyta</taxon>
        <taxon>Magnoliopsida</taxon>
        <taxon>eudicotyledons</taxon>
        <taxon>Gunneridae</taxon>
        <taxon>Pentapetalae</taxon>
        <taxon>rosids</taxon>
        <taxon>fabids</taxon>
        <taxon>Fabales</taxon>
        <taxon>Fabaceae</taxon>
        <taxon>Papilionoideae</taxon>
        <taxon>50 kb inversion clade</taxon>
        <taxon>NPAAA clade</taxon>
        <taxon>indigoferoid/millettioid clade</taxon>
        <taxon>Phaseoleae</taxon>
        <taxon>Vigna</taxon>
    </lineage>
</organism>
<feature type="region of interest" description="Disordered" evidence="2">
    <location>
        <begin position="1"/>
        <end position="21"/>
    </location>
</feature>
<dbReference type="GO" id="GO:0003723">
    <property type="term" value="F:RNA binding"/>
    <property type="evidence" value="ECO:0007669"/>
    <property type="project" value="UniProtKB-KW"/>
</dbReference>
<proteinExistence type="predicted"/>
<protein>
    <submittedName>
        <fullName evidence="3">Uncharacterized protein</fullName>
    </submittedName>
</protein>
<evidence type="ECO:0000256" key="2">
    <source>
        <dbReference type="SAM" id="MobiDB-lite"/>
    </source>
</evidence>
<name>A0AAQ3RH27_VIGMU</name>
<dbReference type="EMBL" id="CP144691">
    <property type="protein sequence ID" value="WVY92517.1"/>
    <property type="molecule type" value="Genomic_DNA"/>
</dbReference>
<evidence type="ECO:0000256" key="1">
    <source>
        <dbReference type="ARBA" id="ARBA00022884"/>
    </source>
</evidence>
<keyword evidence="1" id="KW-0694">RNA-binding</keyword>
<sequence>MDKSYGDSSSAHAAAGSSETSLLNARKKVASSAWGIPRATDVFHDSSDISLFSSSLPVLPHEKLDLTDSENYGQPVDDNLLTLEKVQKDEGHDPFDDFEATAIGNMLPDDEEELLAGIMDDFDLSKLPSQLEDLDENDLFVNGGEFEMDCEPQESLNIGMSKISMADGVASNGIGHYAIPNGVGTVAGEHPYGEHPSRTLFVRNINSNVEDSELRTLFEVLDIFLVLQ</sequence>
<dbReference type="PANTHER" id="PTHR23189">
    <property type="entry name" value="RNA RECOGNITION MOTIF-CONTAINING"/>
    <property type="match status" value="1"/>
</dbReference>
<evidence type="ECO:0000313" key="3">
    <source>
        <dbReference type="EMBL" id="WVY92517.1"/>
    </source>
</evidence>
<reference evidence="3 4" key="1">
    <citation type="journal article" date="2023" name="Life. Sci Alliance">
        <title>Evolutionary insights into 3D genome organization and epigenetic landscape of Vigna mungo.</title>
        <authorList>
            <person name="Junaid A."/>
            <person name="Singh B."/>
            <person name="Bhatia S."/>
        </authorList>
    </citation>
    <scope>NUCLEOTIDE SEQUENCE [LARGE SCALE GENOMIC DNA]</scope>
    <source>
        <strain evidence="3">Urdbean</strain>
    </source>
</reference>
<feature type="compositionally biased region" description="Low complexity" evidence="2">
    <location>
        <begin position="8"/>
        <end position="21"/>
    </location>
</feature>
<gene>
    <name evidence="3" type="ORF">V8G54_031605</name>
</gene>
<dbReference type="InterPro" id="IPR035979">
    <property type="entry name" value="RBD_domain_sf"/>
</dbReference>
<dbReference type="SUPFAM" id="SSF54928">
    <property type="entry name" value="RNA-binding domain, RBD"/>
    <property type="match status" value="1"/>
</dbReference>